<dbReference type="EMBL" id="CP001808">
    <property type="protein sequence ID" value="ACY49767.1"/>
    <property type="molecule type" value="Genomic_DNA"/>
</dbReference>
<evidence type="ECO:0000313" key="2">
    <source>
        <dbReference type="Proteomes" id="UP000002221"/>
    </source>
</evidence>
<organism evidence="1 2">
    <name type="scientific">Rhodothermus marinus (strain ATCC 43812 / DSM 4252 / R-10)</name>
    <name type="common">Rhodothermus obamensis</name>
    <dbReference type="NCBI Taxonomy" id="518766"/>
    <lineage>
        <taxon>Bacteria</taxon>
        <taxon>Pseudomonadati</taxon>
        <taxon>Rhodothermota</taxon>
        <taxon>Rhodothermia</taxon>
        <taxon>Rhodothermales</taxon>
        <taxon>Rhodothermaceae</taxon>
        <taxon>Rhodothermus</taxon>
    </lineage>
</organism>
<dbReference type="RefSeq" id="WP_012845377.1">
    <property type="nucleotide sequence ID" value="NC_013502.1"/>
</dbReference>
<keyword evidence="1" id="KW-0614">Plasmid</keyword>
<geneLocation type="plasmid" evidence="1 2">
    <name>pRMAR01</name>
</geneLocation>
<keyword evidence="2" id="KW-1185">Reference proteome</keyword>
<dbReference type="Proteomes" id="UP000002221">
    <property type="component" value="Plasmid pRMAR01"/>
</dbReference>
<sequence>MTQQGLIAQLQAYFGVRDWAEERFQLEHYRQVGDNAFVRGEYTEALYAFQQMKHRLLEYLTAIRKISRYARFSGWAVALLTGGFGLEDAVIVPMVNKVVLSVLGIDSHTYLEKLKYALRQSCRTLAFVEMPVDTQINLDDVMWWVYNHSDALRDFLLLYELTGQSQITRLLELVDPLGLTGDENVAARVSDAALTDRLLQAIEREGQAIHEINTSFFAYLHRQGMTNTPFYHRLRMKGYTL</sequence>
<dbReference type="AlphaFoldDB" id="D0MKV3"/>
<name>D0MKV3_RHOM4</name>
<gene>
    <name evidence="1" type="ordered locus">Rmar_2909</name>
</gene>
<accession>D0MKV3</accession>
<evidence type="ECO:0000313" key="1">
    <source>
        <dbReference type="EMBL" id="ACY49767.1"/>
    </source>
</evidence>
<proteinExistence type="predicted"/>
<reference evidence="1 2" key="1">
    <citation type="journal article" date="2009" name="Stand. Genomic Sci.">
        <title>Complete genome sequence of Rhodothermus marinus type strain (R-10).</title>
        <authorList>
            <person name="Nolan M."/>
            <person name="Tindall B.J."/>
            <person name="Pomrenke H."/>
            <person name="Lapidus A."/>
            <person name="Copeland A."/>
            <person name="Glavina Del Rio T."/>
            <person name="Lucas S."/>
            <person name="Chen F."/>
            <person name="Tice H."/>
            <person name="Cheng J.F."/>
            <person name="Saunders E."/>
            <person name="Han C."/>
            <person name="Bruce D."/>
            <person name="Goodwin L."/>
            <person name="Chain P."/>
            <person name="Pitluck S."/>
            <person name="Ovchinikova G."/>
            <person name="Pati A."/>
            <person name="Ivanova N."/>
            <person name="Mavromatis K."/>
            <person name="Chen A."/>
            <person name="Palaniappan K."/>
            <person name="Land M."/>
            <person name="Hauser L."/>
            <person name="Chang Y.J."/>
            <person name="Jeffries C.D."/>
            <person name="Brettin T."/>
            <person name="Goker M."/>
            <person name="Bristow J."/>
            <person name="Eisen J.A."/>
            <person name="Markowitz V."/>
            <person name="Hugenholtz P."/>
            <person name="Kyrpides N.C."/>
            <person name="Klenk H.P."/>
            <person name="Detter J.C."/>
        </authorList>
    </citation>
    <scope>NUCLEOTIDE SEQUENCE [LARGE SCALE GENOMIC DNA]</scope>
    <source>
        <strain evidence="2">ATCC 43812 / DSM 4252 / R-10</strain>
        <plasmid evidence="1">pRMAR01</plasmid>
    </source>
</reference>
<dbReference type="KEGG" id="rmr:Rmar_2909"/>
<dbReference type="HOGENOM" id="CLU_1151124_0_0_10"/>
<protein>
    <submittedName>
        <fullName evidence="1">Uncharacterized protein</fullName>
    </submittedName>
</protein>